<dbReference type="InterPro" id="IPR014891">
    <property type="entry name" value="DWNN_domain"/>
</dbReference>
<feature type="domain" description="CCHC-type" evidence="9">
    <location>
        <begin position="428"/>
        <end position="442"/>
    </location>
</feature>
<evidence type="ECO:0000256" key="2">
    <source>
        <dbReference type="ARBA" id="ARBA00022723"/>
    </source>
</evidence>
<dbReference type="SUPFAM" id="SSF57756">
    <property type="entry name" value="Retrovirus zinc finger-like domains"/>
    <property type="match status" value="1"/>
</dbReference>
<dbReference type="InterPro" id="IPR001841">
    <property type="entry name" value="Znf_RING"/>
</dbReference>
<keyword evidence="4" id="KW-0862">Zinc</keyword>
<dbReference type="GO" id="GO:0003676">
    <property type="term" value="F:nucleic acid binding"/>
    <property type="evidence" value="ECO:0007669"/>
    <property type="project" value="InterPro"/>
</dbReference>
<dbReference type="InterPro" id="IPR033489">
    <property type="entry name" value="RBBP6"/>
</dbReference>
<dbReference type="EMBL" id="CM007383">
    <property type="protein sequence ID" value="ONK74986.1"/>
    <property type="molecule type" value="Genomic_DNA"/>
</dbReference>
<dbReference type="SMART" id="SM00343">
    <property type="entry name" value="ZnF_C2HC"/>
    <property type="match status" value="1"/>
</dbReference>
<dbReference type="Pfam" id="PF08783">
    <property type="entry name" value="DWNN"/>
    <property type="match status" value="1"/>
</dbReference>
<dbReference type="OMA" id="NDRRDHC"/>
<dbReference type="GO" id="GO:0006511">
    <property type="term" value="P:ubiquitin-dependent protein catabolic process"/>
    <property type="evidence" value="ECO:0007669"/>
    <property type="project" value="TreeGrafter"/>
</dbReference>
<keyword evidence="2" id="KW-0479">Metal-binding</keyword>
<evidence type="ECO:0000313" key="12">
    <source>
        <dbReference type="Proteomes" id="UP000243459"/>
    </source>
</evidence>
<evidence type="ECO:0000259" key="8">
    <source>
        <dbReference type="PROSITE" id="PS50089"/>
    </source>
</evidence>
<dbReference type="InterPro" id="IPR001878">
    <property type="entry name" value="Znf_CCHC"/>
</dbReference>
<feature type="compositionally biased region" description="Basic and acidic residues" evidence="7">
    <location>
        <begin position="677"/>
        <end position="687"/>
    </location>
</feature>
<dbReference type="PROSITE" id="PS51282">
    <property type="entry name" value="DWNN"/>
    <property type="match status" value="1"/>
</dbReference>
<feature type="region of interest" description="Disordered" evidence="7">
    <location>
        <begin position="579"/>
        <end position="729"/>
    </location>
</feature>
<dbReference type="SMART" id="SM00184">
    <property type="entry name" value="RING"/>
    <property type="match status" value="1"/>
</dbReference>
<evidence type="ECO:0000256" key="5">
    <source>
        <dbReference type="ARBA" id="ARBA00023242"/>
    </source>
</evidence>
<feature type="compositionally biased region" description="Basic and acidic residues" evidence="7">
    <location>
        <begin position="589"/>
        <end position="619"/>
    </location>
</feature>
<keyword evidence="12" id="KW-1185">Reference proteome</keyword>
<feature type="domain" description="DWNN" evidence="10">
    <location>
        <begin position="3"/>
        <end position="77"/>
    </location>
</feature>
<feature type="domain" description="RING-type" evidence="8">
    <location>
        <begin position="230"/>
        <end position="269"/>
    </location>
</feature>
<evidence type="ECO:0000256" key="4">
    <source>
        <dbReference type="ARBA" id="ARBA00022833"/>
    </source>
</evidence>
<sequence>MSIRFKFRSSLAFESVDLDGRRSISVGELRAKIIARKKLQLCKDFDLIISDAETGAAFENEEIELREGSSVVVKRVPAELSSPCDLNVGNVARKDRVYAERVATVHAQNVDKENFDDFCVDLFPVHQGSLPECNDAIGNMNFTANKKDKLVTRFSEAPVQRCQNVERPYVNKAMSKEGTGDNCFEEPANEEIQKQIKLGLEKEEPQKFDKHAGMPLPMAFDMDLPMELRCSLCNAIFKDAVMIPCCQHSFCGKCIQMALLESGRCPKCSSMKCTVGTLLPNLTLRQAIDHFLEAEAANNALENKFPRDVPDVESGIHAKEVSFAMSIRKKEQGLPHSPSGTGRESNPVMAKSAYEITVTGGIGKSTPLQLNMINMKGNENSSEAACNLMAGFHGVPSSSKLPQNFLQDEDGGGPFMPSNRNRKGDRNCFMCGSPDHLIRDCPAASNSYPFNQTGDPAFAGGIPMYGQAYWHGNTFLRTRPYANTYGSQEMMPFDPTRAQLSPGGVSPFMSSMYTGMAGPYGFMRTGGGQPTMMPEAERPLNRQTFLEPLHAHQGREPGLDRMPEDCYYKGLQTTLHKRKEHAGSFLDEESPKVHKQHQDNRHYGSSHRQPDEEHSVERKHERHQSISWRDLRARHPEKSNSDSSNRHSRDRKRNHHAISLEKQSERRGHCTTAGNKKVSEDEKVDAGHKKHSHRHHNLSASREQKQYHREIEASHNSRPSKQIPKLKVGHKDYERRELIEGLDDKYRGGYYHKRQRGR</sequence>
<keyword evidence="3 6" id="KW-0863">Zinc-finger</keyword>
<dbReference type="AlphaFoldDB" id="A0A5P1F9B0"/>
<dbReference type="InterPro" id="IPR013083">
    <property type="entry name" value="Znf_RING/FYVE/PHD"/>
</dbReference>
<keyword evidence="5" id="KW-0539">Nucleus</keyword>
<dbReference type="CDD" id="cd16620">
    <property type="entry name" value="vRING-HC-C4C4_RBBP6"/>
    <property type="match status" value="1"/>
</dbReference>
<feature type="compositionally biased region" description="Basic and acidic residues" evidence="7">
    <location>
        <begin position="702"/>
        <end position="715"/>
    </location>
</feature>
<dbReference type="GO" id="GO:0016567">
    <property type="term" value="P:protein ubiquitination"/>
    <property type="evidence" value="ECO:0007669"/>
    <property type="project" value="InterPro"/>
</dbReference>
<organism evidence="11 12">
    <name type="scientific">Asparagus officinalis</name>
    <name type="common">Garden asparagus</name>
    <dbReference type="NCBI Taxonomy" id="4686"/>
    <lineage>
        <taxon>Eukaryota</taxon>
        <taxon>Viridiplantae</taxon>
        <taxon>Streptophyta</taxon>
        <taxon>Embryophyta</taxon>
        <taxon>Tracheophyta</taxon>
        <taxon>Spermatophyta</taxon>
        <taxon>Magnoliopsida</taxon>
        <taxon>Liliopsida</taxon>
        <taxon>Asparagales</taxon>
        <taxon>Asparagaceae</taxon>
        <taxon>Asparagoideae</taxon>
        <taxon>Asparagus</taxon>
    </lineage>
</organism>
<dbReference type="GO" id="GO:0061630">
    <property type="term" value="F:ubiquitin protein ligase activity"/>
    <property type="evidence" value="ECO:0007669"/>
    <property type="project" value="InterPro"/>
</dbReference>
<dbReference type="Gene3D" id="3.30.40.10">
    <property type="entry name" value="Zinc/RING finger domain, C3HC4 (zinc finger)"/>
    <property type="match status" value="1"/>
</dbReference>
<reference evidence="12" key="1">
    <citation type="journal article" date="2017" name="Nat. Commun.">
        <title>The asparagus genome sheds light on the origin and evolution of a young Y chromosome.</title>
        <authorList>
            <person name="Harkess A."/>
            <person name="Zhou J."/>
            <person name="Xu C."/>
            <person name="Bowers J.E."/>
            <person name="Van der Hulst R."/>
            <person name="Ayyampalayam S."/>
            <person name="Mercati F."/>
            <person name="Riccardi P."/>
            <person name="McKain M.R."/>
            <person name="Kakrana A."/>
            <person name="Tang H."/>
            <person name="Ray J."/>
            <person name="Groenendijk J."/>
            <person name="Arikit S."/>
            <person name="Mathioni S.M."/>
            <person name="Nakano M."/>
            <person name="Shan H."/>
            <person name="Telgmann-Rauber A."/>
            <person name="Kanno A."/>
            <person name="Yue Z."/>
            <person name="Chen H."/>
            <person name="Li W."/>
            <person name="Chen Y."/>
            <person name="Xu X."/>
            <person name="Zhang Y."/>
            <person name="Luo S."/>
            <person name="Chen H."/>
            <person name="Gao J."/>
            <person name="Mao Z."/>
            <person name="Pires J.C."/>
            <person name="Luo M."/>
            <person name="Kudrna D."/>
            <person name="Wing R.A."/>
            <person name="Meyers B.C."/>
            <person name="Yi K."/>
            <person name="Kong H."/>
            <person name="Lavrijsen P."/>
            <person name="Sunseri F."/>
            <person name="Falavigna A."/>
            <person name="Ye Y."/>
            <person name="Leebens-Mack J.H."/>
            <person name="Chen G."/>
        </authorList>
    </citation>
    <scope>NUCLEOTIDE SEQUENCE [LARGE SCALE GENOMIC DNA]</scope>
    <source>
        <strain evidence="12">cv. DH0086</strain>
    </source>
</reference>
<dbReference type="SMART" id="SM01180">
    <property type="entry name" value="DWNN"/>
    <property type="match status" value="1"/>
</dbReference>
<dbReference type="GO" id="GO:0005634">
    <property type="term" value="C:nucleus"/>
    <property type="evidence" value="ECO:0007669"/>
    <property type="project" value="UniProtKB-SubCell"/>
</dbReference>
<name>A0A5P1F9B0_ASPOF</name>
<dbReference type="Gene3D" id="3.10.20.90">
    <property type="entry name" value="Phosphatidylinositol 3-kinase Catalytic Subunit, Chain A, domain 1"/>
    <property type="match status" value="1"/>
</dbReference>
<dbReference type="InterPro" id="IPR017907">
    <property type="entry name" value="Znf_RING_CS"/>
</dbReference>
<feature type="compositionally biased region" description="Basic and acidic residues" evidence="7">
    <location>
        <begin position="629"/>
        <end position="647"/>
    </location>
</feature>
<protein>
    <submittedName>
        <fullName evidence="11">Uncharacterized protein</fullName>
    </submittedName>
</protein>
<evidence type="ECO:0000313" key="11">
    <source>
        <dbReference type="EMBL" id="ONK74986.1"/>
    </source>
</evidence>
<comment type="subcellular location">
    <subcellularLocation>
        <location evidence="1">Nucleus</location>
    </subcellularLocation>
</comment>
<dbReference type="PANTHER" id="PTHR15439">
    <property type="entry name" value="RETINOBLASTOMA-BINDING PROTEIN 6"/>
    <property type="match status" value="1"/>
</dbReference>
<dbReference type="SUPFAM" id="SSF57850">
    <property type="entry name" value="RING/U-box"/>
    <property type="match status" value="1"/>
</dbReference>
<evidence type="ECO:0000256" key="3">
    <source>
        <dbReference type="ARBA" id="ARBA00022771"/>
    </source>
</evidence>
<dbReference type="GO" id="GO:0006397">
    <property type="term" value="P:mRNA processing"/>
    <property type="evidence" value="ECO:0007669"/>
    <property type="project" value="InterPro"/>
</dbReference>
<proteinExistence type="predicted"/>
<feature type="compositionally biased region" description="Basic residues" evidence="7">
    <location>
        <begin position="688"/>
        <end position="697"/>
    </location>
</feature>
<dbReference type="Gene3D" id="4.10.60.10">
    <property type="entry name" value="Zinc finger, CCHC-type"/>
    <property type="match status" value="1"/>
</dbReference>
<feature type="compositionally biased region" description="Basic and acidic residues" evidence="7">
    <location>
        <begin position="658"/>
        <end position="668"/>
    </location>
</feature>
<dbReference type="Gramene" id="ONK74986">
    <property type="protein sequence ID" value="ONK74986"/>
    <property type="gene ID" value="A4U43_C03F12130"/>
</dbReference>
<dbReference type="Proteomes" id="UP000243459">
    <property type="component" value="Chromosome 3"/>
</dbReference>
<dbReference type="PROSITE" id="PS50089">
    <property type="entry name" value="ZF_RING_2"/>
    <property type="match status" value="1"/>
</dbReference>
<evidence type="ECO:0000259" key="10">
    <source>
        <dbReference type="PROSITE" id="PS51282"/>
    </source>
</evidence>
<dbReference type="Pfam" id="PF13923">
    <property type="entry name" value="zf-C3HC4_2"/>
    <property type="match status" value="1"/>
</dbReference>
<evidence type="ECO:0000256" key="1">
    <source>
        <dbReference type="ARBA" id="ARBA00004123"/>
    </source>
</evidence>
<dbReference type="PROSITE" id="PS00518">
    <property type="entry name" value="ZF_RING_1"/>
    <property type="match status" value="1"/>
</dbReference>
<gene>
    <name evidence="11" type="ORF">A4U43_C03F12130</name>
</gene>
<evidence type="ECO:0000256" key="7">
    <source>
        <dbReference type="SAM" id="MobiDB-lite"/>
    </source>
</evidence>
<evidence type="ECO:0000256" key="6">
    <source>
        <dbReference type="PROSITE-ProRule" id="PRU00047"/>
    </source>
</evidence>
<accession>A0A5P1F9B0</accession>
<evidence type="ECO:0000259" key="9">
    <source>
        <dbReference type="PROSITE" id="PS50158"/>
    </source>
</evidence>
<dbReference type="GO" id="GO:0008270">
    <property type="term" value="F:zinc ion binding"/>
    <property type="evidence" value="ECO:0007669"/>
    <property type="project" value="UniProtKB-KW"/>
</dbReference>
<dbReference type="InterPro" id="IPR036875">
    <property type="entry name" value="Znf_CCHC_sf"/>
</dbReference>
<dbReference type="PANTHER" id="PTHR15439:SF11">
    <property type="entry name" value="E3 UBIQUITIN LIGASE PQT3-LIKE ISOFORM X1"/>
    <property type="match status" value="1"/>
</dbReference>
<dbReference type="PROSITE" id="PS50158">
    <property type="entry name" value="ZF_CCHC"/>
    <property type="match status" value="1"/>
</dbReference>